<organism evidence="2 3">
    <name type="scientific">Saponaria officinalis</name>
    <name type="common">Common soapwort</name>
    <name type="synonym">Lychnis saponaria</name>
    <dbReference type="NCBI Taxonomy" id="3572"/>
    <lineage>
        <taxon>Eukaryota</taxon>
        <taxon>Viridiplantae</taxon>
        <taxon>Streptophyta</taxon>
        <taxon>Embryophyta</taxon>
        <taxon>Tracheophyta</taxon>
        <taxon>Spermatophyta</taxon>
        <taxon>Magnoliopsida</taxon>
        <taxon>eudicotyledons</taxon>
        <taxon>Gunneridae</taxon>
        <taxon>Pentapetalae</taxon>
        <taxon>Caryophyllales</taxon>
        <taxon>Caryophyllaceae</taxon>
        <taxon>Caryophylleae</taxon>
        <taxon>Saponaria</taxon>
    </lineage>
</organism>
<evidence type="ECO:0000313" key="3">
    <source>
        <dbReference type="Proteomes" id="UP001443914"/>
    </source>
</evidence>
<comment type="caution">
    <text evidence="2">The sequence shown here is derived from an EMBL/GenBank/DDBJ whole genome shotgun (WGS) entry which is preliminary data.</text>
</comment>
<dbReference type="AlphaFoldDB" id="A0AAW1HKE9"/>
<dbReference type="Proteomes" id="UP001443914">
    <property type="component" value="Unassembled WGS sequence"/>
</dbReference>
<sequence>MDIKSMAKSKRSHTQHNQPRKPNIHPPKPTSSTKNPTNLTKQTKDKPKLVHQKPALPSNWDRYDDNVEEEGEFEDEIPFESVSKDGVKKAVCVEVKPKSKGADFGYLIAQAKESKQQFVISPSFGDTSDDFYQGLAPMLEVKSEGIPSWDRDDDFLLENEATSEEAPNFSLDLKALADDLAKVDLAKRLFIESDLLPPELRVVDTNEDDNQVPEKRMKSFETFEELYSIYLADEKIAEDDDAKKEDIISSSNDPSDSKATDMARVSEQDSESRLHDLGRGVNHVTGHNSMFQQGSSVSNLKANSPTHQASLPHLQDVSRPAEVTNSLDDELDNLLDASNLNKKDSPFQSVEVKDGSTDYGANRGAFSRYFQEDPSRPAFPVIPGSLDDELDNLLEETSKPTQVKIDSAIFPPSSSSSSMDPGLKLKAVDDFDSWMDSL</sequence>
<accession>A0AAW1HKE9</accession>
<keyword evidence="3" id="KW-1185">Reference proteome</keyword>
<reference evidence="2" key="1">
    <citation type="submission" date="2024-03" db="EMBL/GenBank/DDBJ databases">
        <title>WGS assembly of Saponaria officinalis var. Norfolk2.</title>
        <authorList>
            <person name="Jenkins J."/>
            <person name="Shu S."/>
            <person name="Grimwood J."/>
            <person name="Barry K."/>
            <person name="Goodstein D."/>
            <person name="Schmutz J."/>
            <person name="Leebens-Mack J."/>
            <person name="Osbourn A."/>
        </authorList>
    </citation>
    <scope>NUCLEOTIDE SEQUENCE [LARGE SCALE GENOMIC DNA]</scope>
    <source>
        <strain evidence="2">JIC</strain>
    </source>
</reference>
<evidence type="ECO:0000256" key="1">
    <source>
        <dbReference type="SAM" id="MobiDB-lite"/>
    </source>
</evidence>
<feature type="region of interest" description="Disordered" evidence="1">
    <location>
        <begin position="339"/>
        <end position="358"/>
    </location>
</feature>
<dbReference type="PANTHER" id="PTHR37260">
    <property type="entry name" value="PHOSPHORELAY PROTEIN"/>
    <property type="match status" value="1"/>
</dbReference>
<feature type="compositionally biased region" description="Acidic residues" evidence="1">
    <location>
        <begin position="66"/>
        <end position="77"/>
    </location>
</feature>
<proteinExistence type="predicted"/>
<feature type="region of interest" description="Disordered" evidence="1">
    <location>
        <begin position="1"/>
        <end position="77"/>
    </location>
</feature>
<feature type="compositionally biased region" description="Basic and acidic residues" evidence="1">
    <location>
        <begin position="341"/>
        <end position="356"/>
    </location>
</feature>
<gene>
    <name evidence="2" type="ORF">RND81_11G106600</name>
</gene>
<name>A0AAW1HKE9_SAPOF</name>
<feature type="compositionally biased region" description="Basic and acidic residues" evidence="1">
    <location>
        <begin position="255"/>
        <end position="278"/>
    </location>
</feature>
<feature type="compositionally biased region" description="Basic residues" evidence="1">
    <location>
        <begin position="7"/>
        <end position="23"/>
    </location>
</feature>
<evidence type="ECO:0000313" key="2">
    <source>
        <dbReference type="EMBL" id="KAK9676872.1"/>
    </source>
</evidence>
<dbReference type="EMBL" id="JBDFQZ010000011">
    <property type="protein sequence ID" value="KAK9676872.1"/>
    <property type="molecule type" value="Genomic_DNA"/>
</dbReference>
<dbReference type="PANTHER" id="PTHR37260:SF2">
    <property type="entry name" value="PROTEIN ECERIFERUM 16"/>
    <property type="match status" value="1"/>
</dbReference>
<feature type="region of interest" description="Disordered" evidence="1">
    <location>
        <begin position="240"/>
        <end position="318"/>
    </location>
</feature>
<feature type="compositionally biased region" description="Polar residues" evidence="1">
    <location>
        <begin position="285"/>
        <end position="309"/>
    </location>
</feature>
<dbReference type="InterPro" id="IPR053342">
    <property type="entry name" value="Exosome_cofactor/PTGS_suppr"/>
</dbReference>
<protein>
    <submittedName>
        <fullName evidence="2">Uncharacterized protein</fullName>
    </submittedName>
</protein>